<organism evidence="2 3">
    <name type="scientific">Arthrobacter bussei</name>
    <dbReference type="NCBI Taxonomy" id="2594179"/>
    <lineage>
        <taxon>Bacteria</taxon>
        <taxon>Bacillati</taxon>
        <taxon>Actinomycetota</taxon>
        <taxon>Actinomycetes</taxon>
        <taxon>Micrococcales</taxon>
        <taxon>Micrococcaceae</taxon>
        <taxon>Arthrobacter</taxon>
    </lineage>
</organism>
<evidence type="ECO:0000313" key="2">
    <source>
        <dbReference type="EMBL" id="MPY10878.1"/>
    </source>
</evidence>
<name>A0A7X1NQ51_9MICC</name>
<feature type="region of interest" description="Disordered" evidence="1">
    <location>
        <begin position="1"/>
        <end position="20"/>
    </location>
</feature>
<dbReference type="Proteomes" id="UP000326464">
    <property type="component" value="Unassembled WGS sequence"/>
</dbReference>
<dbReference type="RefSeq" id="WP_152814522.1">
    <property type="nucleotide sequence ID" value="NZ_VJXX01000002.1"/>
</dbReference>
<reference evidence="3" key="1">
    <citation type="submission" date="2019-07" db="EMBL/GenBank/DDBJ databases">
        <title>Arthrobacter KR32 sp. nov., isolated from mountain cheese made of cows milk.</title>
        <authorList>
            <person name="Flegler A."/>
        </authorList>
    </citation>
    <scope>NUCLEOTIDE SEQUENCE [LARGE SCALE GENOMIC DNA]</scope>
    <source>
        <strain evidence="3">KR32</strain>
    </source>
</reference>
<feature type="region of interest" description="Disordered" evidence="1">
    <location>
        <begin position="33"/>
        <end position="57"/>
    </location>
</feature>
<keyword evidence="3" id="KW-1185">Reference proteome</keyword>
<comment type="caution">
    <text evidence="2">The sequence shown here is derived from an EMBL/GenBank/DDBJ whole genome shotgun (WGS) entry which is preliminary data.</text>
</comment>
<protein>
    <submittedName>
        <fullName evidence="2">Uncharacterized protein</fullName>
    </submittedName>
</protein>
<dbReference type="EMBL" id="VJXX01000002">
    <property type="protein sequence ID" value="MPY10878.1"/>
    <property type="molecule type" value="Genomic_DNA"/>
</dbReference>
<evidence type="ECO:0000313" key="3">
    <source>
        <dbReference type="Proteomes" id="UP000326464"/>
    </source>
</evidence>
<feature type="compositionally biased region" description="Polar residues" evidence="1">
    <location>
        <begin position="1"/>
        <end position="10"/>
    </location>
</feature>
<evidence type="ECO:0000256" key="1">
    <source>
        <dbReference type="SAM" id="MobiDB-lite"/>
    </source>
</evidence>
<sequence length="80" mass="9051">MDHVASQSGSDPPVNASRSEIVCRATSVPTNFWPYRGGRHESPDYDQNDDGYTYPHDQKRTVDRHRIGVDLNGVHELIKT</sequence>
<dbReference type="AlphaFoldDB" id="A0A7X1NQ51"/>
<proteinExistence type="predicted"/>
<gene>
    <name evidence="2" type="ORF">FNH21_09135</name>
</gene>
<accession>A0A7X1NQ51</accession>